<dbReference type="InterPro" id="IPR029044">
    <property type="entry name" value="Nucleotide-diphossugar_trans"/>
</dbReference>
<dbReference type="InterPro" id="IPR025877">
    <property type="entry name" value="MobA-like_NTP_Trfase"/>
</dbReference>
<sequence>MKAIILAAGRGNRMEHLGDKLPKCLIEYKGKAIIERILKILINCGITDITIVVGYQSELIVNHINQSFPDMVIKFIYNSE</sequence>
<dbReference type="Pfam" id="PF12804">
    <property type="entry name" value="NTP_transf_3"/>
    <property type="match status" value="1"/>
</dbReference>
<protein>
    <recommendedName>
        <fullName evidence="3">MobA-like NTP transferase domain-containing protein</fullName>
    </recommendedName>
</protein>
<dbReference type="SUPFAM" id="SSF53448">
    <property type="entry name" value="Nucleotide-diphospho-sugar transferases"/>
    <property type="match status" value="1"/>
</dbReference>
<evidence type="ECO:0000256" key="1">
    <source>
        <dbReference type="ARBA" id="ARBA00022679"/>
    </source>
</evidence>
<evidence type="ECO:0000259" key="3">
    <source>
        <dbReference type="Pfam" id="PF12804"/>
    </source>
</evidence>
<dbReference type="InterPro" id="IPR050065">
    <property type="entry name" value="GlmU-like"/>
</dbReference>
<keyword evidence="2" id="KW-0548">Nucleotidyltransferase</keyword>
<dbReference type="PANTHER" id="PTHR43584">
    <property type="entry name" value="NUCLEOTIDYL TRANSFERASE"/>
    <property type="match status" value="1"/>
</dbReference>
<accession>A0A383C0P3</accession>
<feature type="non-terminal residue" evidence="4">
    <location>
        <position position="80"/>
    </location>
</feature>
<organism evidence="4">
    <name type="scientific">marine metagenome</name>
    <dbReference type="NCBI Taxonomy" id="408172"/>
    <lineage>
        <taxon>unclassified sequences</taxon>
        <taxon>metagenomes</taxon>
        <taxon>ecological metagenomes</taxon>
    </lineage>
</organism>
<keyword evidence="1" id="KW-0808">Transferase</keyword>
<evidence type="ECO:0000313" key="4">
    <source>
        <dbReference type="EMBL" id="SVE25145.1"/>
    </source>
</evidence>
<dbReference type="PANTHER" id="PTHR43584:SF8">
    <property type="entry name" value="N-ACETYLMURAMATE ALPHA-1-PHOSPHATE URIDYLYLTRANSFERASE"/>
    <property type="match status" value="1"/>
</dbReference>
<reference evidence="4" key="1">
    <citation type="submission" date="2018-05" db="EMBL/GenBank/DDBJ databases">
        <authorList>
            <person name="Lanie J.A."/>
            <person name="Ng W.-L."/>
            <person name="Kazmierczak K.M."/>
            <person name="Andrzejewski T.M."/>
            <person name="Davidsen T.M."/>
            <person name="Wayne K.J."/>
            <person name="Tettelin H."/>
            <person name="Glass J.I."/>
            <person name="Rusch D."/>
            <person name="Podicherti R."/>
            <person name="Tsui H.-C.T."/>
            <person name="Winkler M.E."/>
        </authorList>
    </citation>
    <scope>NUCLEOTIDE SEQUENCE</scope>
</reference>
<dbReference type="GO" id="GO:0016779">
    <property type="term" value="F:nucleotidyltransferase activity"/>
    <property type="evidence" value="ECO:0007669"/>
    <property type="project" value="UniProtKB-KW"/>
</dbReference>
<feature type="domain" description="MobA-like NTP transferase" evidence="3">
    <location>
        <begin position="3"/>
        <end position="57"/>
    </location>
</feature>
<evidence type="ECO:0000256" key="2">
    <source>
        <dbReference type="ARBA" id="ARBA00022695"/>
    </source>
</evidence>
<gene>
    <name evidence="4" type="ORF">METZ01_LOCUS477999</name>
</gene>
<dbReference type="AlphaFoldDB" id="A0A383C0P3"/>
<dbReference type="EMBL" id="UINC01204430">
    <property type="protein sequence ID" value="SVE25145.1"/>
    <property type="molecule type" value="Genomic_DNA"/>
</dbReference>
<name>A0A383C0P3_9ZZZZ</name>
<dbReference type="Gene3D" id="3.90.550.10">
    <property type="entry name" value="Spore Coat Polysaccharide Biosynthesis Protein SpsA, Chain A"/>
    <property type="match status" value="1"/>
</dbReference>
<proteinExistence type="predicted"/>